<organism evidence="4 5">
    <name type="scientific">Pandoraea vervacti</name>
    <dbReference type="NCBI Taxonomy" id="656178"/>
    <lineage>
        <taxon>Bacteria</taxon>
        <taxon>Pseudomonadati</taxon>
        <taxon>Pseudomonadota</taxon>
        <taxon>Betaproteobacteria</taxon>
        <taxon>Burkholderiales</taxon>
        <taxon>Burkholderiaceae</taxon>
        <taxon>Pandoraea</taxon>
    </lineage>
</organism>
<name>A0ABN4U6T9_9BURK</name>
<dbReference type="PROSITE" id="PS01124">
    <property type="entry name" value="HTH_ARAC_FAMILY_2"/>
    <property type="match status" value="1"/>
</dbReference>
<dbReference type="SMART" id="SM00342">
    <property type="entry name" value="HTH_ARAC"/>
    <property type="match status" value="1"/>
</dbReference>
<keyword evidence="5" id="KW-1185">Reference proteome</keyword>
<dbReference type="Proteomes" id="UP000035085">
    <property type="component" value="Chromosome"/>
</dbReference>
<dbReference type="Gene3D" id="1.10.10.60">
    <property type="entry name" value="Homeodomain-like"/>
    <property type="match status" value="2"/>
</dbReference>
<evidence type="ECO:0000313" key="4">
    <source>
        <dbReference type="EMBL" id="APD11470.1"/>
    </source>
</evidence>
<feature type="domain" description="HTH araC/xylS-type" evidence="3">
    <location>
        <begin position="239"/>
        <end position="337"/>
    </location>
</feature>
<dbReference type="InterPro" id="IPR009057">
    <property type="entry name" value="Homeodomain-like_sf"/>
</dbReference>
<dbReference type="InterPro" id="IPR029062">
    <property type="entry name" value="Class_I_gatase-like"/>
</dbReference>
<dbReference type="EMBL" id="CP010897">
    <property type="protein sequence ID" value="APD11470.1"/>
    <property type="molecule type" value="Genomic_DNA"/>
</dbReference>
<accession>A0ABN4U6T9</accession>
<dbReference type="SUPFAM" id="SSF52317">
    <property type="entry name" value="Class I glutamine amidotransferase-like"/>
    <property type="match status" value="1"/>
</dbReference>
<dbReference type="Gene3D" id="3.40.50.880">
    <property type="match status" value="1"/>
</dbReference>
<dbReference type="InterPro" id="IPR052158">
    <property type="entry name" value="INH-QAR"/>
</dbReference>
<evidence type="ECO:0000256" key="2">
    <source>
        <dbReference type="ARBA" id="ARBA00023163"/>
    </source>
</evidence>
<evidence type="ECO:0000256" key="1">
    <source>
        <dbReference type="ARBA" id="ARBA00023015"/>
    </source>
</evidence>
<dbReference type="CDD" id="cd03137">
    <property type="entry name" value="GATase1_AraC_1"/>
    <property type="match status" value="1"/>
</dbReference>
<dbReference type="Pfam" id="PF12833">
    <property type="entry name" value="HTH_18"/>
    <property type="match status" value="1"/>
</dbReference>
<dbReference type="Pfam" id="PF01965">
    <property type="entry name" value="DJ-1_PfpI"/>
    <property type="match status" value="1"/>
</dbReference>
<dbReference type="InterPro" id="IPR002818">
    <property type="entry name" value="DJ-1/PfpI"/>
</dbReference>
<dbReference type="SUPFAM" id="SSF46689">
    <property type="entry name" value="Homeodomain-like"/>
    <property type="match status" value="2"/>
</dbReference>
<proteinExistence type="predicted"/>
<evidence type="ECO:0000313" key="5">
    <source>
        <dbReference type="Proteomes" id="UP000035085"/>
    </source>
</evidence>
<keyword evidence="2" id="KW-0804">Transcription</keyword>
<evidence type="ECO:0000259" key="3">
    <source>
        <dbReference type="PROSITE" id="PS01124"/>
    </source>
</evidence>
<reference evidence="5" key="1">
    <citation type="submission" date="2015-02" db="EMBL/GenBank/DDBJ databases">
        <title>Complete Genome Sequencing of Pandoraea vervacti NS15 sp. nov.</title>
        <authorList>
            <person name="Chan K.-G."/>
        </authorList>
    </citation>
    <scope>NUCLEOTIDE SEQUENCE [LARGE SCALE GENOMIC DNA]</scope>
    <source>
        <strain evidence="5">NS15</strain>
    </source>
</reference>
<keyword evidence="1" id="KW-0805">Transcription regulation</keyword>
<dbReference type="PANTHER" id="PTHR43130">
    <property type="entry name" value="ARAC-FAMILY TRANSCRIPTIONAL REGULATOR"/>
    <property type="match status" value="1"/>
</dbReference>
<protein>
    <submittedName>
        <fullName evidence="4">Transcriptional regulator</fullName>
    </submittedName>
</protein>
<gene>
    <name evidence="4" type="ORF">UC34_03955</name>
</gene>
<dbReference type="PANTHER" id="PTHR43130:SF3">
    <property type="entry name" value="HTH-TYPE TRANSCRIPTIONAL REGULATOR RV1931C"/>
    <property type="match status" value="1"/>
</dbReference>
<sequence>MGVSFSDPSFDASVTRRHIVIVAFEGVEAIDVTGPASTFAKASLAVPGAYRLTVASPHGGNVRTSAGLSIADTTPLKSLVGSFDTHIDDIDTVIVAGGEEDALRRAVLDDGAAQWVAAIAPRVRRVASVCTGAFVLMAAGLLDARESTTHWRACDLLASMCAATDVQHDRVFVRDGKLWTSGGVTTGIDMALGMIEADLGRALAMDIARDLALFLLRGGAESQVSRSLTLQQGATSPVRDAIAWIESHLDADLSVDALAAVARMSPRNFSRAFSRDTGVSPARYVTRARVQFANSLLRQTAWPQERIAQRSGFRSVDALQRAFREAFGVPMSQYRRAAQTQGTTLA</sequence>
<dbReference type="InterPro" id="IPR018060">
    <property type="entry name" value="HTH_AraC"/>
</dbReference>